<dbReference type="InterPro" id="IPR002104">
    <property type="entry name" value="Integrase_catalytic"/>
</dbReference>
<keyword evidence="7" id="KW-0229">DNA integration</keyword>
<dbReference type="GO" id="GO:0015074">
    <property type="term" value="P:DNA integration"/>
    <property type="evidence" value="ECO:0007669"/>
    <property type="project" value="InterPro"/>
</dbReference>
<dbReference type="Proteomes" id="UP000005427">
    <property type="component" value="Segment"/>
</dbReference>
<dbReference type="GO" id="GO:0006310">
    <property type="term" value="P:DNA recombination"/>
    <property type="evidence" value="ECO:0007669"/>
    <property type="project" value="UniProtKB-KW"/>
</dbReference>
<proteinExistence type="inferred from homology"/>
<dbReference type="PROSITE" id="PS51900">
    <property type="entry name" value="CB"/>
    <property type="match status" value="1"/>
</dbReference>
<feature type="domain" description="Core-binding (CB)" evidence="10">
    <location>
        <begin position="78"/>
        <end position="169"/>
    </location>
</feature>
<dbReference type="GO" id="GO:0016740">
    <property type="term" value="F:transferase activity"/>
    <property type="evidence" value="ECO:0007669"/>
    <property type="project" value="UniProtKB-KW"/>
</dbReference>
<dbReference type="EMBL" id="JN116823">
    <property type="protein sequence ID" value="AEV51892.1"/>
    <property type="molecule type" value="Genomic_DNA"/>
</dbReference>
<evidence type="ECO:0000256" key="2">
    <source>
        <dbReference type="ARBA" id="ARBA00016082"/>
    </source>
</evidence>
<evidence type="ECO:0000259" key="10">
    <source>
        <dbReference type="PROSITE" id="PS51900"/>
    </source>
</evidence>
<evidence type="ECO:0000313" key="12">
    <source>
        <dbReference type="Proteomes" id="UP000005427"/>
    </source>
</evidence>
<dbReference type="PANTHER" id="PTHR30349">
    <property type="entry name" value="PHAGE INTEGRASE-RELATED"/>
    <property type="match status" value="1"/>
</dbReference>
<dbReference type="InterPro" id="IPR050090">
    <property type="entry name" value="Tyrosine_recombinase_XerCD"/>
</dbReference>
<dbReference type="KEGG" id="vg:11541284"/>
<evidence type="ECO:0000259" key="9">
    <source>
        <dbReference type="PROSITE" id="PS51898"/>
    </source>
</evidence>
<comment type="similarity">
    <text evidence="1">Belongs to the 'phage' integrase family.</text>
</comment>
<reference evidence="11 12" key="1">
    <citation type="submission" date="2011-06" db="EMBL/GenBank/DDBJ databases">
        <title>Two lysogenic phages can combine to generate a single lytic phage.</title>
        <authorList>
            <person name="Petrovski S."/>
        </authorList>
    </citation>
    <scope>NUCLEOTIDE SEQUENCE [LARGE SCALE GENOMIC DNA]</scope>
</reference>
<evidence type="ECO:0000256" key="3">
    <source>
        <dbReference type="ARBA" id="ARBA00022679"/>
    </source>
</evidence>
<protein>
    <recommendedName>
        <fullName evidence="2">Integrase</fullName>
    </recommendedName>
</protein>
<dbReference type="InterPro" id="IPR044068">
    <property type="entry name" value="CB"/>
</dbReference>
<dbReference type="GO" id="GO:0075713">
    <property type="term" value="P:establishment of integrated proviral latency"/>
    <property type="evidence" value="ECO:0007669"/>
    <property type="project" value="UniProtKB-KW"/>
</dbReference>
<dbReference type="Gene3D" id="1.10.443.10">
    <property type="entry name" value="Intergrase catalytic core"/>
    <property type="match status" value="1"/>
</dbReference>
<dbReference type="PANTHER" id="PTHR30349:SF41">
    <property type="entry name" value="INTEGRASE_RECOMBINASE PROTEIN MJ0367-RELATED"/>
    <property type="match status" value="1"/>
</dbReference>
<evidence type="ECO:0000256" key="6">
    <source>
        <dbReference type="ARBA" id="ARBA00023172"/>
    </source>
</evidence>
<evidence type="ECO:0000256" key="5">
    <source>
        <dbReference type="ARBA" id="ARBA00023125"/>
    </source>
</evidence>
<dbReference type="Gene3D" id="1.10.150.130">
    <property type="match status" value="1"/>
</dbReference>
<name>G9FGY1_9CAUD</name>
<dbReference type="GeneID" id="11541284"/>
<dbReference type="GO" id="GO:0044826">
    <property type="term" value="P:viral genome integration into host DNA"/>
    <property type="evidence" value="ECO:0007669"/>
    <property type="project" value="UniProtKB-KW"/>
</dbReference>
<dbReference type="Pfam" id="PF00589">
    <property type="entry name" value="Phage_integrase"/>
    <property type="match status" value="1"/>
</dbReference>
<dbReference type="PROSITE" id="PS51898">
    <property type="entry name" value="TYR_RECOMBINASE"/>
    <property type="match status" value="1"/>
</dbReference>
<dbReference type="RefSeq" id="YP_005087082.1">
    <property type="nucleotide sequence ID" value="NC_016652.1"/>
</dbReference>
<keyword evidence="5 8" id="KW-0238">DNA-binding</keyword>
<dbReference type="GO" id="GO:0003677">
    <property type="term" value="F:DNA binding"/>
    <property type="evidence" value="ECO:0007669"/>
    <property type="project" value="UniProtKB-UniRule"/>
</dbReference>
<organism evidence="11 12">
    <name type="scientific">Rhodococcus phage REQ2</name>
    <dbReference type="NCBI Taxonomy" id="1109713"/>
    <lineage>
        <taxon>Viruses</taxon>
        <taxon>Duplodnaviria</taxon>
        <taxon>Heunggongvirae</taxon>
        <taxon>Uroviricota</taxon>
        <taxon>Caudoviricetes</taxon>
        <taxon>Caudoviricetes incertae sedis</taxon>
        <taxon>Melbournevirus</taxon>
        <taxon>Melbournevirus REQ2</taxon>
    </lineage>
</organism>
<dbReference type="OrthoDB" id="3956at10239"/>
<keyword evidence="3" id="KW-0808">Transferase</keyword>
<feature type="domain" description="Tyr recombinase" evidence="9">
    <location>
        <begin position="192"/>
        <end position="389"/>
    </location>
</feature>
<dbReference type="Pfam" id="PF14657">
    <property type="entry name" value="Arm-DNA-bind_4"/>
    <property type="match status" value="1"/>
</dbReference>
<keyword evidence="7" id="KW-1160">Virus entry into host cell</keyword>
<dbReference type="SUPFAM" id="SSF56349">
    <property type="entry name" value="DNA breaking-rejoining enzymes"/>
    <property type="match status" value="1"/>
</dbReference>
<dbReference type="GO" id="GO:0016787">
    <property type="term" value="F:hydrolase activity"/>
    <property type="evidence" value="ECO:0007669"/>
    <property type="project" value="UniProtKB-KW"/>
</dbReference>
<evidence type="ECO:0000256" key="4">
    <source>
        <dbReference type="ARBA" id="ARBA00022801"/>
    </source>
</evidence>
<dbReference type="InterPro" id="IPR028259">
    <property type="entry name" value="AP2-like_int_N"/>
</dbReference>
<keyword evidence="12" id="KW-1185">Reference proteome</keyword>
<dbReference type="CDD" id="cd01189">
    <property type="entry name" value="INT_ICEBs1_C_like"/>
    <property type="match status" value="1"/>
</dbReference>
<accession>G9FGY1</accession>
<dbReference type="InterPro" id="IPR013762">
    <property type="entry name" value="Integrase-like_cat_sf"/>
</dbReference>
<dbReference type="InterPro" id="IPR011010">
    <property type="entry name" value="DNA_brk_join_enz"/>
</dbReference>
<keyword evidence="7" id="KW-1179">Viral genome integration</keyword>
<dbReference type="InterPro" id="IPR010998">
    <property type="entry name" value="Integrase_recombinase_N"/>
</dbReference>
<sequence length="401" mass="44189">MAKRNQLPPQIKKIQLAKREGGKPAVRYQLTVDVGLDPETGRRKQYRKRVKTEDEARTELSTILSEVSRGTYVHASNSTVADVIDNWLLSKHSLKPSTAHGYKVVLAPVRAELGELAVQKLTRRDLDKLIVKLRAGGLAGEQRETRKPWKARTVNYMLTVLAAALESEVKQGTLVRNVAKLVDKLPEADERSEMKTWTPAQVEQFLASVDGDPYSHAWWLALCGLRRGEISGLRWEDVDIGSKTLTVSTSRVSFAKTISEGTPKSKRSARTLPMPDDLVTALKAAKKRQTENRLALGGGWRDSGYVVADAEGNPPTPNTLTYWWRRSVEKAGVPAIRLHDARHTCATLMHLRGVPIAVVAAWMGHASAAFTLSTYAHSQDPALLQAASSAPVVTIRDNLAT</sequence>
<keyword evidence="6" id="KW-0233">DNA recombination</keyword>
<evidence type="ECO:0000256" key="1">
    <source>
        <dbReference type="ARBA" id="ARBA00008857"/>
    </source>
</evidence>
<keyword evidence="4" id="KW-0378">Hydrolase</keyword>
<evidence type="ECO:0000256" key="7">
    <source>
        <dbReference type="ARBA" id="ARBA00023195"/>
    </source>
</evidence>
<evidence type="ECO:0000256" key="8">
    <source>
        <dbReference type="PROSITE-ProRule" id="PRU01248"/>
    </source>
</evidence>
<evidence type="ECO:0000313" key="11">
    <source>
        <dbReference type="EMBL" id="AEV51892.1"/>
    </source>
</evidence>